<protein>
    <submittedName>
        <fullName evidence="1">Uncharacterized protein</fullName>
    </submittedName>
</protein>
<reference evidence="1" key="1">
    <citation type="submission" date="2023-08" db="EMBL/GenBank/DDBJ databases">
        <authorList>
            <person name="Audoor S."/>
            <person name="Bilcke G."/>
        </authorList>
    </citation>
    <scope>NUCLEOTIDE SEQUENCE</scope>
</reference>
<proteinExistence type="predicted"/>
<accession>A0AAD2FGT1</accession>
<evidence type="ECO:0000313" key="1">
    <source>
        <dbReference type="EMBL" id="CAJ1939377.1"/>
    </source>
</evidence>
<comment type="caution">
    <text evidence="1">The sequence shown here is derived from an EMBL/GenBank/DDBJ whole genome shotgun (WGS) entry which is preliminary data.</text>
</comment>
<dbReference type="AlphaFoldDB" id="A0AAD2FGT1"/>
<sequence length="255" mass="29148">MSFGNMSYASTSNKPGEKKLCTRMRVGFEVEVAAGTICQYLHGKLRPQGYGAGCYDSVLQFGDIEKIGALCFYPQEINIRAMEKELMRHFDWKTVIGLWYEWVNIPYNGRSKWNERSPGCMMWHVYVRSRVAKRADRELQLWLHLSTPKKDFPCIKAVGPVKDENLTMILKYNDFVELTQAKYCPVEIPGMLKQATAKAFGPRTCLSMFLSTKARPVHAEKVAAADVNWDSDSDDSLLEDVVLVCQFDSYLWVDT</sequence>
<dbReference type="EMBL" id="CAKOGP040000781">
    <property type="protein sequence ID" value="CAJ1939377.1"/>
    <property type="molecule type" value="Genomic_DNA"/>
</dbReference>
<keyword evidence="2" id="KW-1185">Reference proteome</keyword>
<organism evidence="1 2">
    <name type="scientific">Cylindrotheca closterium</name>
    <dbReference type="NCBI Taxonomy" id="2856"/>
    <lineage>
        <taxon>Eukaryota</taxon>
        <taxon>Sar</taxon>
        <taxon>Stramenopiles</taxon>
        <taxon>Ochrophyta</taxon>
        <taxon>Bacillariophyta</taxon>
        <taxon>Bacillariophyceae</taxon>
        <taxon>Bacillariophycidae</taxon>
        <taxon>Bacillariales</taxon>
        <taxon>Bacillariaceae</taxon>
        <taxon>Cylindrotheca</taxon>
    </lineage>
</organism>
<name>A0AAD2FGT1_9STRA</name>
<evidence type="ECO:0000313" key="2">
    <source>
        <dbReference type="Proteomes" id="UP001295423"/>
    </source>
</evidence>
<dbReference type="Proteomes" id="UP001295423">
    <property type="component" value="Unassembled WGS sequence"/>
</dbReference>
<gene>
    <name evidence="1" type="ORF">CYCCA115_LOCUS6564</name>
</gene>